<dbReference type="Proteomes" id="UP000269793">
    <property type="component" value="Chromosome V"/>
</dbReference>
<organism evidence="3 4">
    <name type="scientific">Malassezia restricta (strain ATCC 96810 / NBRC 103918 / CBS 7877)</name>
    <name type="common">Seborrheic dermatitis infection agent</name>
    <dbReference type="NCBI Taxonomy" id="425264"/>
    <lineage>
        <taxon>Eukaryota</taxon>
        <taxon>Fungi</taxon>
        <taxon>Dikarya</taxon>
        <taxon>Basidiomycota</taxon>
        <taxon>Ustilaginomycotina</taxon>
        <taxon>Malasseziomycetes</taxon>
        <taxon>Malasseziales</taxon>
        <taxon>Malasseziaceae</taxon>
        <taxon>Malassezia</taxon>
    </lineage>
</organism>
<proteinExistence type="predicted"/>
<dbReference type="VEuPathDB" id="FungiDB:DNF11_3017"/>
<dbReference type="InterPro" id="IPR027267">
    <property type="entry name" value="AH/BAR_dom_sf"/>
</dbReference>
<dbReference type="GO" id="GO:0032955">
    <property type="term" value="P:regulation of division septum assembly"/>
    <property type="evidence" value="ECO:0007669"/>
    <property type="project" value="TreeGrafter"/>
</dbReference>
<feature type="compositionally biased region" description="Low complexity" evidence="1">
    <location>
        <begin position="292"/>
        <end position="305"/>
    </location>
</feature>
<feature type="compositionally biased region" description="Polar residues" evidence="1">
    <location>
        <begin position="74"/>
        <end position="90"/>
    </location>
</feature>
<dbReference type="SMART" id="SM00325">
    <property type="entry name" value="RhoGEF"/>
    <property type="match status" value="1"/>
</dbReference>
<evidence type="ECO:0000313" key="3">
    <source>
        <dbReference type="EMBL" id="AYO43967.1"/>
    </source>
</evidence>
<feature type="region of interest" description="Disordered" evidence="1">
    <location>
        <begin position="292"/>
        <end position="338"/>
    </location>
</feature>
<feature type="region of interest" description="Disordered" evidence="1">
    <location>
        <begin position="513"/>
        <end position="538"/>
    </location>
</feature>
<feature type="region of interest" description="Disordered" evidence="1">
    <location>
        <begin position="797"/>
        <end position="821"/>
    </location>
</feature>
<dbReference type="GO" id="GO:0005085">
    <property type="term" value="F:guanyl-nucleotide exchange factor activity"/>
    <property type="evidence" value="ECO:0007669"/>
    <property type="project" value="InterPro"/>
</dbReference>
<dbReference type="PROSITE" id="PS50010">
    <property type="entry name" value="DH_2"/>
    <property type="match status" value="1"/>
</dbReference>
<dbReference type="Pfam" id="PF00621">
    <property type="entry name" value="RhoGEF"/>
    <property type="match status" value="1"/>
</dbReference>
<dbReference type="PANTHER" id="PTHR22834:SF20">
    <property type="entry name" value="SH3 DOMAIN-CONTAINING PROTEIN"/>
    <property type="match status" value="1"/>
</dbReference>
<feature type="region of interest" description="Disordered" evidence="1">
    <location>
        <begin position="135"/>
        <end position="158"/>
    </location>
</feature>
<accession>A0A3G2SC55</accession>
<name>A0A3G2SC55_MALR7</name>
<feature type="compositionally biased region" description="Polar residues" evidence="1">
    <location>
        <begin position="14"/>
        <end position="29"/>
    </location>
</feature>
<dbReference type="PANTHER" id="PTHR22834">
    <property type="entry name" value="NUCLEAR FUSION PROTEIN FUS2"/>
    <property type="match status" value="1"/>
</dbReference>
<dbReference type="SUPFAM" id="SSF48065">
    <property type="entry name" value="DBL homology domain (DH-domain)"/>
    <property type="match status" value="1"/>
</dbReference>
<dbReference type="Gene3D" id="1.20.1270.60">
    <property type="entry name" value="Arfaptin homology (AH) domain/BAR domain"/>
    <property type="match status" value="1"/>
</dbReference>
<keyword evidence="4" id="KW-1185">Reference proteome</keyword>
<feature type="compositionally biased region" description="Low complexity" evidence="1">
    <location>
        <begin position="30"/>
        <end position="45"/>
    </location>
</feature>
<reference evidence="3 4" key="1">
    <citation type="submission" date="2018-10" db="EMBL/GenBank/DDBJ databases">
        <title>Complete genome sequence of Malassezia restricta CBS 7877.</title>
        <authorList>
            <person name="Morand S.C."/>
            <person name="Bertignac M."/>
            <person name="Iltis A."/>
            <person name="Kolder I."/>
            <person name="Pirovano W."/>
            <person name="Jourdain R."/>
            <person name="Clavaud C."/>
        </authorList>
    </citation>
    <scope>NUCLEOTIDE SEQUENCE [LARGE SCALE GENOMIC DNA]</scope>
    <source>
        <strain evidence="3 4">CBS 7877</strain>
    </source>
</reference>
<feature type="domain" description="DH" evidence="2">
    <location>
        <begin position="247"/>
        <end position="497"/>
    </location>
</feature>
<gene>
    <name evidence="3" type="primary">Dnmbp</name>
    <name evidence="3" type="ORF">DNF11_3017</name>
</gene>
<sequence>MRDAKPHTRKVSQGVASQKRGSSLNASSSPRTEQVPVTVETPPVSHPVLRSWASTYPLRYDADTPLPNPASPAWSGSSRHSPSMRTTASSPHLQAHGVSMNNVAQLSLPTTSVDQGQMSPPRRSQADLKGLGVSMEGGRKLPTSAVPPINTNLRSVTPEISMPSTPLYVSPASSQAPRMRALSQGAASVTRRTRPTLEGGEVSKQSSSPNLGLVFRAKNASDLSHSPDFPNPHAIPDPPTSSRTVRQKQHLLNEMAETERSYAGDLCVITNLYIYQARLRAGMRSMTNSSLSVLQPSSRASSASSEPDIDPRASPNDVDSQRSPMLLRPQSPMSSGRASPAPLFSAALPFSVTDIQVIFAGVESCTSLALSMSNLLAAAARGECNVSSVFLDKWQQIEQVFSFYCSRHEASIARLSDMVARNPATSAFLRECDDVSRQHTTAWDLPSLLIKPVQRVLKYPLFLRSIMECTEPHDPEYVQLQMALRQMEGVASRINESKKRMDIVGQHGFEHPAAQRSGFRSGPLRRSKTPSNVDTAPLTDDEHRYHDLVAQLHMAEKYIVQFTERCSQWMQNVRRMYLVEIRAMDEWMAVYRCGEVRYAASLERLHRFRELLHWRVLNSAYSQLETSMHHAVYVKLNALQNLLERPKMVILNRAAKEPDFRRYLHDRARRPKTKLHGGALAFLSMHVQLMSEIPTLLRCIDLVMMRCLYALTCVQMTFFGQMTDLLHEFGAKYMPGIRTPVMVSPITGGHMSDMLPSSADSSMTGTDASLHLTDIPWPQHAHLPLMMQNLSVSQPSPERVLHTGRNASHSLSPSTTPHMTNPEPLTLPTFPSLDIPVSMTVAETREHRLRRTSAQPAVPLLRPAPVTDVAPAPPIRPLSTSGVPLMMPSGPASAPAIVVQPQQAWDKALQRRSQFSADESLASHLGDATTFYDARSSIGDLSVQLRSSDTSAHAFPRP</sequence>
<evidence type="ECO:0000313" key="4">
    <source>
        <dbReference type="Proteomes" id="UP000269793"/>
    </source>
</evidence>
<evidence type="ECO:0000256" key="1">
    <source>
        <dbReference type="SAM" id="MobiDB-lite"/>
    </source>
</evidence>
<feature type="region of interest" description="Disordered" evidence="1">
    <location>
        <begin position="1"/>
        <end position="45"/>
    </location>
</feature>
<dbReference type="InterPro" id="IPR051492">
    <property type="entry name" value="Dynamin-Rho_GEF"/>
</dbReference>
<dbReference type="GO" id="GO:0031991">
    <property type="term" value="P:regulation of actomyosin contractile ring contraction"/>
    <property type="evidence" value="ECO:0007669"/>
    <property type="project" value="TreeGrafter"/>
</dbReference>
<protein>
    <submittedName>
        <fullName evidence="3">Dynamin-binding protein</fullName>
    </submittedName>
</protein>
<feature type="region of interest" description="Disordered" evidence="1">
    <location>
        <begin position="180"/>
        <end position="247"/>
    </location>
</feature>
<dbReference type="OrthoDB" id="10256089at2759"/>
<dbReference type="InterPro" id="IPR000219">
    <property type="entry name" value="DH_dom"/>
</dbReference>
<dbReference type="AlphaFoldDB" id="A0A3G2SC55"/>
<feature type="compositionally biased region" description="Polar residues" evidence="1">
    <location>
        <begin position="805"/>
        <end position="819"/>
    </location>
</feature>
<evidence type="ECO:0000259" key="2">
    <source>
        <dbReference type="PROSITE" id="PS50010"/>
    </source>
</evidence>
<dbReference type="InterPro" id="IPR035899">
    <property type="entry name" value="DBL_dom_sf"/>
</dbReference>
<feature type="region of interest" description="Disordered" evidence="1">
    <location>
        <begin position="63"/>
        <end position="90"/>
    </location>
</feature>
<dbReference type="Gene3D" id="1.20.900.10">
    <property type="entry name" value="Dbl homology (DH) domain"/>
    <property type="match status" value="1"/>
</dbReference>
<dbReference type="GO" id="GO:0005737">
    <property type="term" value="C:cytoplasm"/>
    <property type="evidence" value="ECO:0007669"/>
    <property type="project" value="TreeGrafter"/>
</dbReference>
<dbReference type="STRING" id="425264.A0A3G2SC55"/>
<dbReference type="SUPFAM" id="SSF103657">
    <property type="entry name" value="BAR/IMD domain-like"/>
    <property type="match status" value="1"/>
</dbReference>
<feature type="compositionally biased region" description="Pro residues" evidence="1">
    <location>
        <begin position="229"/>
        <end position="239"/>
    </location>
</feature>
<dbReference type="EMBL" id="CP033152">
    <property type="protein sequence ID" value="AYO43967.1"/>
    <property type="molecule type" value="Genomic_DNA"/>
</dbReference>